<protein>
    <submittedName>
        <fullName evidence="1">Uncharacterized protein</fullName>
    </submittedName>
</protein>
<proteinExistence type="predicted"/>
<organism evidence="1 2">
    <name type="scientific">Candidatus Campbellbacteria bacterium RIFCSPLOWO2_02_FULL_35_11</name>
    <dbReference type="NCBI Taxonomy" id="1797581"/>
    <lineage>
        <taxon>Bacteria</taxon>
        <taxon>Candidatus Campbelliibacteriota</taxon>
    </lineage>
</organism>
<gene>
    <name evidence="1" type="ORF">A3I18_02730</name>
</gene>
<dbReference type="EMBL" id="MFAD01000016">
    <property type="protein sequence ID" value="OGD70396.1"/>
    <property type="molecule type" value="Genomic_DNA"/>
</dbReference>
<reference evidence="1 2" key="1">
    <citation type="journal article" date="2016" name="Nat. Commun.">
        <title>Thousands of microbial genomes shed light on interconnected biogeochemical processes in an aquifer system.</title>
        <authorList>
            <person name="Anantharaman K."/>
            <person name="Brown C.T."/>
            <person name="Hug L.A."/>
            <person name="Sharon I."/>
            <person name="Castelle C.J."/>
            <person name="Probst A.J."/>
            <person name="Thomas B.C."/>
            <person name="Singh A."/>
            <person name="Wilkins M.J."/>
            <person name="Karaoz U."/>
            <person name="Brodie E.L."/>
            <person name="Williams K.H."/>
            <person name="Hubbard S.S."/>
            <person name="Banfield J.F."/>
        </authorList>
    </citation>
    <scope>NUCLEOTIDE SEQUENCE [LARGE SCALE GENOMIC DNA]</scope>
</reference>
<comment type="caution">
    <text evidence="1">The sequence shown here is derived from an EMBL/GenBank/DDBJ whole genome shotgun (WGS) entry which is preliminary data.</text>
</comment>
<sequence>MEKLPKRRSLMAKMTEERRNQIAYLFVLNEFRGKGVRSLMPNAVSRQIGTMAVELGINPDEAREFATDMVNKLVMEAFPPISK</sequence>
<accession>A0A1F5ET26</accession>
<name>A0A1F5ET26_9BACT</name>
<dbReference type="AlphaFoldDB" id="A0A1F5ET26"/>
<dbReference type="Proteomes" id="UP000186545">
    <property type="component" value="Unassembled WGS sequence"/>
</dbReference>
<evidence type="ECO:0000313" key="2">
    <source>
        <dbReference type="Proteomes" id="UP000186545"/>
    </source>
</evidence>
<evidence type="ECO:0000313" key="1">
    <source>
        <dbReference type="EMBL" id="OGD70396.1"/>
    </source>
</evidence>